<dbReference type="EMBL" id="GBXM01090930">
    <property type="protein sequence ID" value="JAH17647.1"/>
    <property type="molecule type" value="Transcribed_RNA"/>
</dbReference>
<feature type="transmembrane region" description="Helical" evidence="1">
    <location>
        <begin position="33"/>
        <end position="52"/>
    </location>
</feature>
<name>A0A0E9QCA8_ANGAN</name>
<reference evidence="2" key="1">
    <citation type="submission" date="2014-11" db="EMBL/GenBank/DDBJ databases">
        <authorList>
            <person name="Amaro Gonzalez C."/>
        </authorList>
    </citation>
    <scope>NUCLEOTIDE SEQUENCE</scope>
</reference>
<sequence>MWYLLELYVYSMLYNVYFCMVSCYNFFQWSVIFEQYIFSSIIPYMLCLLYNIQCK</sequence>
<keyword evidence="1" id="KW-0472">Membrane</keyword>
<dbReference type="AlphaFoldDB" id="A0A0E9QCA8"/>
<reference evidence="2" key="2">
    <citation type="journal article" date="2015" name="Fish Shellfish Immunol.">
        <title>Early steps in the European eel (Anguilla anguilla)-Vibrio vulnificus interaction in the gills: Role of the RtxA13 toxin.</title>
        <authorList>
            <person name="Callol A."/>
            <person name="Pajuelo D."/>
            <person name="Ebbesson L."/>
            <person name="Teles M."/>
            <person name="MacKenzie S."/>
            <person name="Amaro C."/>
        </authorList>
    </citation>
    <scope>NUCLEOTIDE SEQUENCE</scope>
</reference>
<evidence type="ECO:0000256" key="1">
    <source>
        <dbReference type="SAM" id="Phobius"/>
    </source>
</evidence>
<accession>A0A0E9QCA8</accession>
<dbReference type="EMBL" id="GBXM01094163">
    <property type="protein sequence ID" value="JAH14414.1"/>
    <property type="molecule type" value="Transcribed_RNA"/>
</dbReference>
<keyword evidence="1" id="KW-1133">Transmembrane helix</keyword>
<keyword evidence="1" id="KW-0812">Transmembrane</keyword>
<protein>
    <submittedName>
        <fullName evidence="2">Uncharacterized protein</fullName>
    </submittedName>
</protein>
<organism evidence="2">
    <name type="scientific">Anguilla anguilla</name>
    <name type="common">European freshwater eel</name>
    <name type="synonym">Muraena anguilla</name>
    <dbReference type="NCBI Taxonomy" id="7936"/>
    <lineage>
        <taxon>Eukaryota</taxon>
        <taxon>Metazoa</taxon>
        <taxon>Chordata</taxon>
        <taxon>Craniata</taxon>
        <taxon>Vertebrata</taxon>
        <taxon>Euteleostomi</taxon>
        <taxon>Actinopterygii</taxon>
        <taxon>Neopterygii</taxon>
        <taxon>Teleostei</taxon>
        <taxon>Anguilliformes</taxon>
        <taxon>Anguillidae</taxon>
        <taxon>Anguilla</taxon>
    </lineage>
</organism>
<evidence type="ECO:0000313" key="2">
    <source>
        <dbReference type="EMBL" id="JAH14414.1"/>
    </source>
</evidence>
<feature type="transmembrane region" description="Helical" evidence="1">
    <location>
        <begin position="7"/>
        <end position="27"/>
    </location>
</feature>
<proteinExistence type="predicted"/>